<name>A0A183I9F0_9BILA</name>
<dbReference type="AlphaFoldDB" id="A0A183I9F0"/>
<keyword evidence="2" id="KW-1185">Reference proteome</keyword>
<organism evidence="3">
    <name type="scientific">Soboliphyme baturini</name>
    <dbReference type="NCBI Taxonomy" id="241478"/>
    <lineage>
        <taxon>Eukaryota</taxon>
        <taxon>Metazoa</taxon>
        <taxon>Ecdysozoa</taxon>
        <taxon>Nematoda</taxon>
        <taxon>Enoplea</taxon>
        <taxon>Dorylaimia</taxon>
        <taxon>Dioctophymatida</taxon>
        <taxon>Dioctophymatoidea</taxon>
        <taxon>Soboliphymatidae</taxon>
        <taxon>Soboliphyme</taxon>
    </lineage>
</organism>
<sequence>MYYLRGNVPEHPIINDYDEYPLFLSILRKDPPVAPLQVSLEVNKLSGGKLKHLLAGSPSGEWSQETERILEVDVRRMIDENRAVHPLLTSDAKPKHFWKDFLEKKKKALLEEPKETAVTPVE</sequence>
<evidence type="ECO:0000313" key="1">
    <source>
        <dbReference type="EMBL" id="VDO81288.1"/>
    </source>
</evidence>
<accession>A0A183I9F0</accession>
<dbReference type="Proteomes" id="UP000270296">
    <property type="component" value="Unassembled WGS sequence"/>
</dbReference>
<gene>
    <name evidence="1" type="ORF">SBAD_LOCUS244</name>
</gene>
<evidence type="ECO:0000313" key="3">
    <source>
        <dbReference type="WBParaSite" id="SBAD_0000026001-mRNA-1"/>
    </source>
</evidence>
<dbReference type="WBParaSite" id="SBAD_0000026001-mRNA-1">
    <property type="protein sequence ID" value="SBAD_0000026001-mRNA-1"/>
    <property type="gene ID" value="SBAD_0000026001"/>
</dbReference>
<reference evidence="1 2" key="2">
    <citation type="submission" date="2018-11" db="EMBL/GenBank/DDBJ databases">
        <authorList>
            <consortium name="Pathogen Informatics"/>
        </authorList>
    </citation>
    <scope>NUCLEOTIDE SEQUENCE [LARGE SCALE GENOMIC DNA]</scope>
</reference>
<dbReference type="OrthoDB" id="5871892at2759"/>
<protein>
    <submittedName>
        <fullName evidence="3">BSD domain-containing protein</fullName>
    </submittedName>
</protein>
<proteinExistence type="predicted"/>
<dbReference type="EMBL" id="UZAM01000462">
    <property type="protein sequence ID" value="VDO81288.1"/>
    <property type="molecule type" value="Genomic_DNA"/>
</dbReference>
<evidence type="ECO:0000313" key="2">
    <source>
        <dbReference type="Proteomes" id="UP000270296"/>
    </source>
</evidence>
<reference evidence="3" key="1">
    <citation type="submission" date="2016-06" db="UniProtKB">
        <authorList>
            <consortium name="WormBaseParasite"/>
        </authorList>
    </citation>
    <scope>IDENTIFICATION</scope>
</reference>